<dbReference type="SUPFAM" id="SSF53067">
    <property type="entry name" value="Actin-like ATPase domain"/>
    <property type="match status" value="2"/>
</dbReference>
<dbReference type="PANTHER" id="PTHR19375">
    <property type="entry name" value="HEAT SHOCK PROTEIN 70KDA"/>
    <property type="match status" value="1"/>
</dbReference>
<reference evidence="14 15" key="1">
    <citation type="submission" date="2024-02" db="EMBL/GenBank/DDBJ databases">
        <title>A nitrogen-fixing paenibacillus bacterium.</title>
        <authorList>
            <person name="Zhang W.L."/>
            <person name="Chen S.F."/>
        </authorList>
    </citation>
    <scope>NUCLEOTIDE SEQUENCE [LARGE SCALE GENOMIC DNA]</scope>
    <source>
        <strain evidence="14 15">M1</strain>
    </source>
</reference>
<dbReference type="EMBL" id="JAZHPZ010000014">
    <property type="protein sequence ID" value="MEF2968424.1"/>
    <property type="molecule type" value="Genomic_DNA"/>
</dbReference>
<dbReference type="RefSeq" id="WP_331848607.1">
    <property type="nucleotide sequence ID" value="NZ_JAZHPZ010000014.1"/>
</dbReference>
<keyword evidence="15" id="KW-1185">Reference proteome</keyword>
<evidence type="ECO:0000313" key="14">
    <source>
        <dbReference type="EMBL" id="MEF2968424.1"/>
    </source>
</evidence>
<keyword evidence="9" id="KW-0143">Chaperone</keyword>
<comment type="similarity">
    <text evidence="2 13">Belongs to the heat shock protein 70 family.</text>
</comment>
<evidence type="ECO:0000256" key="7">
    <source>
        <dbReference type="ARBA" id="ARBA00022840"/>
    </source>
</evidence>
<dbReference type="Gene3D" id="2.60.34.10">
    <property type="entry name" value="Substrate Binding Domain Of DNAk, Chain A, domain 1"/>
    <property type="match status" value="1"/>
</dbReference>
<dbReference type="InterPro" id="IPR013126">
    <property type="entry name" value="Hsp_70_fam"/>
</dbReference>
<keyword evidence="7 13" id="KW-0067">ATP-binding</keyword>
<evidence type="ECO:0000256" key="1">
    <source>
        <dbReference type="ARBA" id="ARBA00002290"/>
    </source>
</evidence>
<evidence type="ECO:0000256" key="3">
    <source>
        <dbReference type="ARBA" id="ARBA00014415"/>
    </source>
</evidence>
<evidence type="ECO:0000313" key="15">
    <source>
        <dbReference type="Proteomes" id="UP001306950"/>
    </source>
</evidence>
<dbReference type="PROSITE" id="PS00297">
    <property type="entry name" value="HSP70_1"/>
    <property type="match status" value="1"/>
</dbReference>
<dbReference type="InterPro" id="IPR029047">
    <property type="entry name" value="HSP70_peptide-bd_sf"/>
</dbReference>
<evidence type="ECO:0000256" key="11">
    <source>
        <dbReference type="ARBA" id="ARBA00030945"/>
    </source>
</evidence>
<organism evidence="14 15">
    <name type="scientific">Paenibacillus haidiansis</name>
    <dbReference type="NCBI Taxonomy" id="1574488"/>
    <lineage>
        <taxon>Bacteria</taxon>
        <taxon>Bacillati</taxon>
        <taxon>Bacillota</taxon>
        <taxon>Bacilli</taxon>
        <taxon>Bacillales</taxon>
        <taxon>Paenibacillaceae</taxon>
        <taxon>Paenibacillus</taxon>
    </lineage>
</organism>
<keyword evidence="6 13" id="KW-0547">Nucleotide-binding</keyword>
<evidence type="ECO:0000256" key="6">
    <source>
        <dbReference type="ARBA" id="ARBA00022741"/>
    </source>
</evidence>
<proteinExistence type="inferred from homology"/>
<evidence type="ECO:0000256" key="4">
    <source>
        <dbReference type="ARBA" id="ARBA00017249"/>
    </source>
</evidence>
<dbReference type="PROSITE" id="PS01036">
    <property type="entry name" value="HSP70_3"/>
    <property type="match status" value="1"/>
</dbReference>
<dbReference type="PRINTS" id="PR00301">
    <property type="entry name" value="HEATSHOCK70"/>
</dbReference>
<keyword evidence="5" id="KW-0597">Phosphoprotein</keyword>
<evidence type="ECO:0000256" key="10">
    <source>
        <dbReference type="ARBA" id="ARBA00030019"/>
    </source>
</evidence>
<dbReference type="InterPro" id="IPR018181">
    <property type="entry name" value="Heat_shock_70_CS"/>
</dbReference>
<evidence type="ECO:0000256" key="9">
    <source>
        <dbReference type="ARBA" id="ARBA00023186"/>
    </source>
</evidence>
<dbReference type="CDD" id="cd10235">
    <property type="entry name" value="ASKHA_NBD_HSP70_HscC"/>
    <property type="match status" value="1"/>
</dbReference>
<gene>
    <name evidence="14" type="ORF">V3851_21545</name>
</gene>
<evidence type="ECO:0000256" key="8">
    <source>
        <dbReference type="ARBA" id="ARBA00023016"/>
    </source>
</evidence>
<comment type="function">
    <text evidence="1">Acts as a chaperone.</text>
</comment>
<accession>A0ABU7VXD6</accession>
<dbReference type="Gene3D" id="3.30.420.40">
    <property type="match status" value="2"/>
</dbReference>
<evidence type="ECO:0000256" key="5">
    <source>
        <dbReference type="ARBA" id="ARBA00022553"/>
    </source>
</evidence>
<dbReference type="SUPFAM" id="SSF100920">
    <property type="entry name" value="Heat shock protein 70kD (HSP70), peptide-binding domain"/>
    <property type="match status" value="1"/>
</dbReference>
<name>A0ABU7VXD6_9BACL</name>
<dbReference type="Gene3D" id="3.90.640.10">
    <property type="entry name" value="Actin, Chain A, domain 4"/>
    <property type="match status" value="1"/>
</dbReference>
<protein>
    <recommendedName>
        <fullName evidence="3">Chaperone protein DnaK</fullName>
    </recommendedName>
    <alternativeName>
        <fullName evidence="4">Chaperone protein dnaK</fullName>
    </alternativeName>
    <alternativeName>
        <fullName evidence="12">HSP70</fullName>
    </alternativeName>
    <alternativeName>
        <fullName evidence="11">Heat shock 70 kDa protein</fullName>
    </alternativeName>
    <alternativeName>
        <fullName evidence="10">Heat shock protein 70</fullName>
    </alternativeName>
</protein>
<evidence type="ECO:0000256" key="13">
    <source>
        <dbReference type="RuleBase" id="RU003322"/>
    </source>
</evidence>
<evidence type="ECO:0000256" key="12">
    <source>
        <dbReference type="ARBA" id="ARBA00033103"/>
    </source>
</evidence>
<sequence length="566" mass="63111">MSVIGIDLGTTNSLAACWDGSRVRLIPNAFGRHLTPSVVSVDEQGEILIGDIAKQRMITHPQLTVSVFKRYMGTNKIFELGPYRFTPEDLSSMILRALKEDAEAYLGEPVEEAVISVPAYFNDMQRQATRRAGQLAGLRVERLINEPTAAAIAYGLHEQAEDTKFLIYDLGGGTFDVSILEKFGDLLEVQAVAGDNFLGGEDFTRLLMQELLDRNAIAVEELDLKQKEALRKQAELAKYQLGATGSAEMNLNLNGLPLSCEVNRDRFEALAKPLLQRLRHPVERALNDARLRPSELDAVILIGGATRMPLISASVARLFGRLPSSHIDPDETVAVGAALQAAMKARNKALNDIVLTDVCPYTLGTDVSVLRSSGQYESGHFCPIIERNTVVPVSRVESFTTIHDGQSTINFQIYQGESRRTENNIKLGELKVHVPPDKAGEQSVQVRFTYDINGILEVEATVVSTGVMNKIFIEENPGQYSKEAIEQRFMELSAIKIHPRDRAENRLLLARGERLYEETLGEQREVIALWLLRFERALQSQDDVEIRREAEAFGTFLNAIERNMRF</sequence>
<keyword evidence="8" id="KW-0346">Stress response</keyword>
<evidence type="ECO:0000256" key="2">
    <source>
        <dbReference type="ARBA" id="ARBA00007381"/>
    </source>
</evidence>
<dbReference type="PROSITE" id="PS00329">
    <property type="entry name" value="HSP70_2"/>
    <property type="match status" value="1"/>
</dbReference>
<comment type="caution">
    <text evidence="14">The sequence shown here is derived from an EMBL/GenBank/DDBJ whole genome shotgun (WGS) entry which is preliminary data.</text>
</comment>
<dbReference type="InterPro" id="IPR043129">
    <property type="entry name" value="ATPase_NBD"/>
</dbReference>
<dbReference type="Pfam" id="PF00012">
    <property type="entry name" value="HSP70"/>
    <property type="match status" value="2"/>
</dbReference>
<dbReference type="InterPro" id="IPR042030">
    <property type="entry name" value="HscC_NBD"/>
</dbReference>
<dbReference type="Proteomes" id="UP001306950">
    <property type="component" value="Unassembled WGS sequence"/>
</dbReference>